<reference evidence="9" key="1">
    <citation type="submission" date="2021-10" db="EMBL/GenBank/DDBJ databases">
        <title>Tropical sea cucumber genome reveals ecological adaptation and Cuvierian tubules defense mechanism.</title>
        <authorList>
            <person name="Chen T."/>
        </authorList>
    </citation>
    <scope>NUCLEOTIDE SEQUENCE</scope>
    <source>
        <strain evidence="9">Nanhai2018</strain>
        <tissue evidence="9">Muscle</tissue>
    </source>
</reference>
<dbReference type="GO" id="GO:0005911">
    <property type="term" value="C:cell-cell junction"/>
    <property type="evidence" value="ECO:0007669"/>
    <property type="project" value="TreeGrafter"/>
</dbReference>
<keyword evidence="2 7" id="KW-0472">Membrane</keyword>
<evidence type="ECO:0000256" key="6">
    <source>
        <dbReference type="SAM" id="MobiDB-lite"/>
    </source>
</evidence>
<keyword evidence="7" id="KW-0812">Transmembrane</keyword>
<dbReference type="Proteomes" id="UP001152320">
    <property type="component" value="Chromosome 10"/>
</dbReference>
<dbReference type="AlphaFoldDB" id="A0A9Q1BY68"/>
<evidence type="ECO:0000256" key="5">
    <source>
        <dbReference type="ARBA" id="ARBA00023319"/>
    </source>
</evidence>
<feature type="domain" description="Ig-like" evidence="8">
    <location>
        <begin position="247"/>
        <end position="325"/>
    </location>
</feature>
<dbReference type="EMBL" id="JAIZAY010000010">
    <property type="protein sequence ID" value="KAJ8035042.1"/>
    <property type="molecule type" value="Genomic_DNA"/>
</dbReference>
<comment type="caution">
    <text evidence="9">The sequence shown here is derived from an EMBL/GenBank/DDBJ whole genome shotgun (WGS) entry which is preliminary data.</text>
</comment>
<dbReference type="SUPFAM" id="SSF48726">
    <property type="entry name" value="Immunoglobulin"/>
    <property type="match status" value="5"/>
</dbReference>
<feature type="compositionally biased region" description="Polar residues" evidence="6">
    <location>
        <begin position="746"/>
        <end position="762"/>
    </location>
</feature>
<organism evidence="9 10">
    <name type="scientific">Holothuria leucospilota</name>
    <name type="common">Black long sea cucumber</name>
    <name type="synonym">Mertensiothuria leucospilota</name>
    <dbReference type="NCBI Taxonomy" id="206669"/>
    <lineage>
        <taxon>Eukaryota</taxon>
        <taxon>Metazoa</taxon>
        <taxon>Echinodermata</taxon>
        <taxon>Eleutherozoa</taxon>
        <taxon>Echinozoa</taxon>
        <taxon>Holothuroidea</taxon>
        <taxon>Aspidochirotacea</taxon>
        <taxon>Aspidochirotida</taxon>
        <taxon>Holothuriidae</taxon>
        <taxon>Holothuria</taxon>
    </lineage>
</organism>
<protein>
    <submittedName>
        <fullName evidence="9">Kin of IRRE-like protein 1</fullName>
    </submittedName>
</protein>
<dbReference type="InterPro" id="IPR003599">
    <property type="entry name" value="Ig_sub"/>
</dbReference>
<dbReference type="InterPro" id="IPR051275">
    <property type="entry name" value="Cell_adhesion_signaling"/>
</dbReference>
<dbReference type="GO" id="GO:0050839">
    <property type="term" value="F:cell adhesion molecule binding"/>
    <property type="evidence" value="ECO:0007669"/>
    <property type="project" value="TreeGrafter"/>
</dbReference>
<dbReference type="InterPro" id="IPR036179">
    <property type="entry name" value="Ig-like_dom_sf"/>
</dbReference>
<dbReference type="PANTHER" id="PTHR11640">
    <property type="entry name" value="NEPHRIN"/>
    <property type="match status" value="1"/>
</dbReference>
<feature type="domain" description="Ig-like" evidence="8">
    <location>
        <begin position="11"/>
        <end position="138"/>
    </location>
</feature>
<gene>
    <name evidence="9" type="ORF">HOLleu_22124</name>
</gene>
<feature type="region of interest" description="Disordered" evidence="6">
    <location>
        <begin position="588"/>
        <end position="762"/>
    </location>
</feature>
<feature type="compositionally biased region" description="Basic and acidic residues" evidence="6">
    <location>
        <begin position="688"/>
        <end position="698"/>
    </location>
</feature>
<feature type="compositionally biased region" description="Basic and acidic residues" evidence="6">
    <location>
        <begin position="732"/>
        <end position="745"/>
    </location>
</feature>
<dbReference type="SMART" id="SM00409">
    <property type="entry name" value="IG"/>
    <property type="match status" value="5"/>
</dbReference>
<dbReference type="Gene3D" id="2.60.40.10">
    <property type="entry name" value="Immunoglobulins"/>
    <property type="match status" value="5"/>
</dbReference>
<feature type="domain" description="Ig-like" evidence="8">
    <location>
        <begin position="332"/>
        <end position="406"/>
    </location>
</feature>
<dbReference type="Pfam" id="PF08205">
    <property type="entry name" value="C2-set_2"/>
    <property type="match status" value="1"/>
</dbReference>
<evidence type="ECO:0000256" key="1">
    <source>
        <dbReference type="ARBA" id="ARBA00004479"/>
    </source>
</evidence>
<proteinExistence type="predicted"/>
<dbReference type="OrthoDB" id="6413693at2759"/>
<evidence type="ECO:0000256" key="7">
    <source>
        <dbReference type="SAM" id="Phobius"/>
    </source>
</evidence>
<keyword evidence="4" id="KW-0325">Glycoprotein</keyword>
<evidence type="ECO:0000256" key="4">
    <source>
        <dbReference type="ARBA" id="ARBA00023180"/>
    </source>
</evidence>
<evidence type="ECO:0000256" key="2">
    <source>
        <dbReference type="ARBA" id="ARBA00023136"/>
    </source>
</evidence>
<feature type="transmembrane region" description="Helical" evidence="7">
    <location>
        <begin position="517"/>
        <end position="542"/>
    </location>
</feature>
<comment type="subcellular location">
    <subcellularLocation>
        <location evidence="1">Membrane</location>
        <topology evidence="1">Single-pass type I membrane protein</topology>
    </subcellularLocation>
</comment>
<keyword evidence="5" id="KW-0393">Immunoglobulin domain</keyword>
<dbReference type="InterPro" id="IPR013783">
    <property type="entry name" value="Ig-like_fold"/>
</dbReference>
<evidence type="ECO:0000313" key="10">
    <source>
        <dbReference type="Proteomes" id="UP001152320"/>
    </source>
</evidence>
<evidence type="ECO:0000256" key="3">
    <source>
        <dbReference type="ARBA" id="ARBA00023157"/>
    </source>
</evidence>
<dbReference type="GO" id="GO:0005886">
    <property type="term" value="C:plasma membrane"/>
    <property type="evidence" value="ECO:0007669"/>
    <property type="project" value="TreeGrafter"/>
</dbReference>
<feature type="compositionally biased region" description="Basic and acidic residues" evidence="6">
    <location>
        <begin position="615"/>
        <end position="625"/>
    </location>
</feature>
<dbReference type="SMART" id="SM00408">
    <property type="entry name" value="IGc2"/>
    <property type="match status" value="5"/>
</dbReference>
<keyword evidence="10" id="KW-1185">Reference proteome</keyword>
<feature type="compositionally biased region" description="Polar residues" evidence="6">
    <location>
        <begin position="720"/>
        <end position="731"/>
    </location>
</feature>
<accession>A0A9Q1BY68</accession>
<dbReference type="InterPro" id="IPR013162">
    <property type="entry name" value="CD80_C2-set"/>
</dbReference>
<evidence type="ECO:0000259" key="8">
    <source>
        <dbReference type="PROSITE" id="PS50835"/>
    </source>
</evidence>
<dbReference type="PROSITE" id="PS50835">
    <property type="entry name" value="IG_LIKE"/>
    <property type="match status" value="5"/>
</dbReference>
<dbReference type="PANTHER" id="PTHR11640:SF31">
    <property type="entry name" value="IRREGULAR CHIASM C-ROUGHEST PROTEIN-RELATED"/>
    <property type="match status" value="1"/>
</dbReference>
<feature type="domain" description="Ig-like" evidence="8">
    <location>
        <begin position="417"/>
        <end position="511"/>
    </location>
</feature>
<dbReference type="Pfam" id="PF13927">
    <property type="entry name" value="Ig_3"/>
    <property type="match status" value="3"/>
</dbReference>
<sequence length="762" mass="84698">MVIVIIPKSQPCIHTLRCIVFFSSFATLICTGLAVQTMVEGPSDTSVNLDTPSVVLRCVVEERSGDLFWIFGAEIIQVKLSDRSLPGYPRYSIVGDPSREYNLQITNIQLKDDGVYECQVTPGSHNEPPLLSTPARLTVRRPPMSLTIADAPMKTVKVTVATNLTCTALSANPAVTISWFRDGELVEGGMVSVSPSSDPSGKLWDTTSILKVVPALEDKGANYECRAINDAIDQPMVQSIMLDVQHPPVILVETIPEALREGSVAFIQCVVDANPKAVFYQWSKNGEAVPGDTNQLEMELAKSDHQVVITCAASNAIGTSEGSLTLDVKYGPRFVDIPGETSVDEGELAQLQCSADGNPPATIKWTRIGSRATLSTMQRLQFDSVQESDVGVYICEATVEGFEPVSSYGRVDINTVPEIKYEAIQLARIGSTARLACLTESKPEPEVIIWSWNDNEMEEGTSGRFSVSQEERDTGYAGVLTIRKVQPLDFTEYNCTVINAKGSAEAIILLEQQGLDFFFYIIFLVISLALLIFIISILFLAYCRRKLRARSSSSSTSSEEEEEKKNKVEIIRKLSDIHLTEEERRKLAEAHEIKRSSSRGTPSLPRYADPVDYVPGRRDSWDDPAYRPLSDNSRTPPPYRDEDDLSRRYSRRSSHEYMEPGDSPYKGRKISRGSILDDQYDGSVNYPPDRRSPSERDSYTLSSQYGNNRGYGYYPEPNRISISGNQPNSMYQDEREKLVRRDDPSRASTLSANTKNRLSTNV</sequence>
<dbReference type="InterPro" id="IPR007110">
    <property type="entry name" value="Ig-like_dom"/>
</dbReference>
<dbReference type="InterPro" id="IPR003598">
    <property type="entry name" value="Ig_sub2"/>
</dbReference>
<evidence type="ECO:0000313" key="9">
    <source>
        <dbReference type="EMBL" id="KAJ8035042.1"/>
    </source>
</evidence>
<dbReference type="CDD" id="cd00096">
    <property type="entry name" value="Ig"/>
    <property type="match status" value="1"/>
</dbReference>
<keyword evidence="7" id="KW-1133">Transmembrane helix</keyword>
<keyword evidence="3" id="KW-1015">Disulfide bond</keyword>
<name>A0A9Q1BY68_HOLLE</name>
<feature type="domain" description="Ig-like" evidence="8">
    <location>
        <begin position="142"/>
        <end position="238"/>
    </location>
</feature>
<dbReference type="GO" id="GO:0098609">
    <property type="term" value="P:cell-cell adhesion"/>
    <property type="evidence" value="ECO:0007669"/>
    <property type="project" value="TreeGrafter"/>
</dbReference>